<dbReference type="RefSeq" id="WP_218316218.1">
    <property type="nucleotide sequence ID" value="NZ_JAGSPB010000001.1"/>
</dbReference>
<proteinExistence type="predicted"/>
<keyword evidence="3" id="KW-1185">Reference proteome</keyword>
<evidence type="ECO:0000313" key="2">
    <source>
        <dbReference type="EMBL" id="MBV7265804.1"/>
    </source>
</evidence>
<name>A0ABS6SL70_9SPHN</name>
<comment type="caution">
    <text evidence="2">The sequence shown here is derived from an EMBL/GenBank/DDBJ whole genome shotgun (WGS) entry which is preliminary data.</text>
</comment>
<evidence type="ECO:0000259" key="1">
    <source>
        <dbReference type="Pfam" id="PF07238"/>
    </source>
</evidence>
<dbReference type="InterPro" id="IPR009875">
    <property type="entry name" value="PilZ_domain"/>
</dbReference>
<reference evidence="2 3" key="1">
    <citation type="submission" date="2021-04" db="EMBL/GenBank/DDBJ databases">
        <authorList>
            <person name="Pira H."/>
            <person name="Risdian C."/>
            <person name="Wink J."/>
        </authorList>
    </citation>
    <scope>NUCLEOTIDE SEQUENCE [LARGE SCALE GENOMIC DNA]</scope>
    <source>
        <strain evidence="2 3">WH131</strain>
    </source>
</reference>
<organism evidence="2 3">
    <name type="scientific">Erythrobacter ani</name>
    <dbReference type="NCBI Taxonomy" id="2827235"/>
    <lineage>
        <taxon>Bacteria</taxon>
        <taxon>Pseudomonadati</taxon>
        <taxon>Pseudomonadota</taxon>
        <taxon>Alphaproteobacteria</taxon>
        <taxon>Sphingomonadales</taxon>
        <taxon>Erythrobacteraceae</taxon>
        <taxon>Erythrobacter/Porphyrobacter group</taxon>
        <taxon>Erythrobacter</taxon>
    </lineage>
</organism>
<feature type="domain" description="PilZ" evidence="1">
    <location>
        <begin position="7"/>
        <end position="88"/>
    </location>
</feature>
<dbReference type="Proteomes" id="UP000699975">
    <property type="component" value="Unassembled WGS sequence"/>
</dbReference>
<accession>A0ABS6SL70</accession>
<evidence type="ECO:0000313" key="3">
    <source>
        <dbReference type="Proteomes" id="UP000699975"/>
    </source>
</evidence>
<dbReference type="EMBL" id="JAGSPB010000001">
    <property type="protein sequence ID" value="MBV7265804.1"/>
    <property type="molecule type" value="Genomic_DNA"/>
</dbReference>
<protein>
    <submittedName>
        <fullName evidence="2">PilZ domain-containing protein</fullName>
    </submittedName>
</protein>
<sequence length="93" mass="10403">MSGLEARNSPREDFCLLASIRVEKDDHCHQVRVHNLSDGGMMGEGNLHVKRGNRLEIEMQNIGKVDGSVAWVQDDRFGIAFHNEVDSQLARSA</sequence>
<dbReference type="Pfam" id="PF07238">
    <property type="entry name" value="PilZ"/>
    <property type="match status" value="1"/>
</dbReference>
<gene>
    <name evidence="2" type="ORF">KCG45_06400</name>
</gene>